<dbReference type="GO" id="GO:0004674">
    <property type="term" value="F:protein serine/threonine kinase activity"/>
    <property type="evidence" value="ECO:0007669"/>
    <property type="project" value="UniProtKB-KW"/>
</dbReference>
<keyword evidence="1" id="KW-0808">Transferase</keyword>
<evidence type="ECO:0000259" key="3">
    <source>
        <dbReference type="Pfam" id="PF13581"/>
    </source>
</evidence>
<dbReference type="Gene3D" id="3.30.565.10">
    <property type="entry name" value="Histidine kinase-like ATPase, C-terminal domain"/>
    <property type="match status" value="1"/>
</dbReference>
<comment type="caution">
    <text evidence="4">The sequence shown here is derived from an EMBL/GenBank/DDBJ whole genome shotgun (WGS) entry which is preliminary data.</text>
</comment>
<accession>A0A846Z6S1</accession>
<dbReference type="EMBL" id="JAAXPI010000126">
    <property type="protein sequence ID" value="NKZ09140.1"/>
    <property type="molecule type" value="Genomic_DNA"/>
</dbReference>
<dbReference type="InterPro" id="IPR036890">
    <property type="entry name" value="HATPase_C_sf"/>
</dbReference>
<proteinExistence type="predicted"/>
<feature type="region of interest" description="Disordered" evidence="2">
    <location>
        <begin position="77"/>
        <end position="96"/>
    </location>
</feature>
<dbReference type="AlphaFoldDB" id="A0A846Z6S1"/>
<name>A0A846Z6S1_9ACTN</name>
<dbReference type="CDD" id="cd16936">
    <property type="entry name" value="HATPase_RsbW-like"/>
    <property type="match status" value="1"/>
</dbReference>
<gene>
    <name evidence="4" type="ORF">HGB48_36190</name>
</gene>
<dbReference type="GO" id="GO:0005524">
    <property type="term" value="F:ATP binding"/>
    <property type="evidence" value="ECO:0007669"/>
    <property type="project" value="UniProtKB-KW"/>
</dbReference>
<keyword evidence="4" id="KW-0067">ATP-binding</keyword>
<dbReference type="SUPFAM" id="SSF55874">
    <property type="entry name" value="ATPase domain of HSP90 chaperone/DNA topoisomerase II/histidine kinase"/>
    <property type="match status" value="1"/>
</dbReference>
<evidence type="ECO:0000256" key="2">
    <source>
        <dbReference type="SAM" id="MobiDB-lite"/>
    </source>
</evidence>
<keyword evidence="5" id="KW-1185">Reference proteome</keyword>
<dbReference type="PANTHER" id="PTHR35526:SF3">
    <property type="entry name" value="ANTI-SIGMA-F FACTOR RSBW"/>
    <property type="match status" value="1"/>
</dbReference>
<evidence type="ECO:0000313" key="5">
    <source>
        <dbReference type="Proteomes" id="UP000579250"/>
    </source>
</evidence>
<dbReference type="Pfam" id="PF13581">
    <property type="entry name" value="HATPase_c_2"/>
    <property type="match status" value="1"/>
</dbReference>
<evidence type="ECO:0000313" key="4">
    <source>
        <dbReference type="EMBL" id="NKZ09140.1"/>
    </source>
</evidence>
<keyword evidence="1" id="KW-0723">Serine/threonine-protein kinase</keyword>
<keyword evidence="1" id="KW-0418">Kinase</keyword>
<feature type="compositionally biased region" description="Basic and acidic residues" evidence="2">
    <location>
        <begin position="77"/>
        <end position="91"/>
    </location>
</feature>
<dbReference type="Proteomes" id="UP000579250">
    <property type="component" value="Unassembled WGS sequence"/>
</dbReference>
<organism evidence="4 5">
    <name type="scientific">Actinomadura latina</name>
    <dbReference type="NCBI Taxonomy" id="163603"/>
    <lineage>
        <taxon>Bacteria</taxon>
        <taxon>Bacillati</taxon>
        <taxon>Actinomycetota</taxon>
        <taxon>Actinomycetes</taxon>
        <taxon>Streptosporangiales</taxon>
        <taxon>Thermomonosporaceae</taxon>
        <taxon>Actinomadura</taxon>
    </lineage>
</organism>
<keyword evidence="4" id="KW-0547">Nucleotide-binding</keyword>
<protein>
    <submittedName>
        <fullName evidence="4">ATP-binding protein</fullName>
    </submittedName>
</protein>
<sequence>MERLGEPFGFSVGGEGGRRARRTVRDLAAKVIAAEDVLDDVELMTAEAVANAVLHGSGLVTVTVATDGRALRVEIADDGPAHTDEAGADPHGRRRLDHGRGLTVIDALAGEWGLDQCPGRTRLWFTVETRRPSAGA</sequence>
<dbReference type="InterPro" id="IPR003594">
    <property type="entry name" value="HATPase_dom"/>
</dbReference>
<feature type="domain" description="Histidine kinase/HSP90-like ATPase" evidence="3">
    <location>
        <begin position="18"/>
        <end position="126"/>
    </location>
</feature>
<evidence type="ECO:0000256" key="1">
    <source>
        <dbReference type="ARBA" id="ARBA00022527"/>
    </source>
</evidence>
<dbReference type="PANTHER" id="PTHR35526">
    <property type="entry name" value="ANTI-SIGMA-F FACTOR RSBW-RELATED"/>
    <property type="match status" value="1"/>
</dbReference>
<reference evidence="4 5" key="1">
    <citation type="submission" date="2020-04" db="EMBL/GenBank/DDBJ databases">
        <title>MicrobeNet Type strains.</title>
        <authorList>
            <person name="Nicholson A.C."/>
        </authorList>
    </citation>
    <scope>NUCLEOTIDE SEQUENCE [LARGE SCALE GENOMIC DNA]</scope>
    <source>
        <strain evidence="4 5">ATCC BAA-277</strain>
    </source>
</reference>
<dbReference type="InterPro" id="IPR050267">
    <property type="entry name" value="Anti-sigma-factor_SerPK"/>
</dbReference>